<dbReference type="InterPro" id="IPR045005">
    <property type="entry name" value="BPM1-6"/>
</dbReference>
<evidence type="ECO:0000313" key="6">
    <source>
        <dbReference type="Proteomes" id="UP001497457"/>
    </source>
</evidence>
<dbReference type="PANTHER" id="PTHR26379:SF469">
    <property type="entry name" value="MAB1"/>
    <property type="match status" value="1"/>
</dbReference>
<dbReference type="InterPro" id="IPR011333">
    <property type="entry name" value="SKP1/BTB/POZ_sf"/>
</dbReference>
<dbReference type="InterPro" id="IPR002083">
    <property type="entry name" value="MATH/TRAF_dom"/>
</dbReference>
<name>A0ABC9BFW4_9POAL</name>
<comment type="similarity">
    <text evidence="2">Belongs to the Tdpoz family.</text>
</comment>
<dbReference type="PROSITE" id="PS50144">
    <property type="entry name" value="MATH"/>
    <property type="match status" value="1"/>
</dbReference>
<dbReference type="InterPro" id="IPR056423">
    <property type="entry name" value="BACK_BPM_SPOP"/>
</dbReference>
<comment type="pathway">
    <text evidence="1">Protein modification; protein ubiquitination.</text>
</comment>
<dbReference type="Gene3D" id="2.60.210.10">
    <property type="entry name" value="Apoptosis, Tumor Necrosis Factor Receptor Associated Protein 2, Chain A"/>
    <property type="match status" value="1"/>
</dbReference>
<dbReference type="Gene3D" id="3.30.710.10">
    <property type="entry name" value="Potassium Channel Kv1.1, Chain A"/>
    <property type="match status" value="1"/>
</dbReference>
<dbReference type="Pfam" id="PF22486">
    <property type="entry name" value="MATH_2"/>
    <property type="match status" value="1"/>
</dbReference>
<evidence type="ECO:0000256" key="1">
    <source>
        <dbReference type="ARBA" id="ARBA00004906"/>
    </source>
</evidence>
<evidence type="ECO:0000313" key="5">
    <source>
        <dbReference type="EMBL" id="CAL4999798.1"/>
    </source>
</evidence>
<protein>
    <submittedName>
        <fullName evidence="5">Uncharacterized protein</fullName>
    </submittedName>
</protein>
<dbReference type="Pfam" id="PF24570">
    <property type="entry name" value="BACK_BPM_SPOP"/>
    <property type="match status" value="1"/>
</dbReference>
<dbReference type="EMBL" id="OZ075135">
    <property type="protein sequence ID" value="CAL4999798.1"/>
    <property type="molecule type" value="Genomic_DNA"/>
</dbReference>
<dbReference type="SMART" id="SM00225">
    <property type="entry name" value="BTB"/>
    <property type="match status" value="1"/>
</dbReference>
<dbReference type="PANTHER" id="PTHR26379">
    <property type="entry name" value="BTB/POZ AND MATH DOMAIN-CONTAINING PROTEIN 1"/>
    <property type="match status" value="1"/>
</dbReference>
<accession>A0ABC9BFW4</accession>
<reference evidence="5 6" key="2">
    <citation type="submission" date="2024-10" db="EMBL/GenBank/DDBJ databases">
        <authorList>
            <person name="Ryan C."/>
        </authorList>
    </citation>
    <scope>NUCLEOTIDE SEQUENCE [LARGE SCALE GENOMIC DNA]</scope>
</reference>
<dbReference type="SUPFAM" id="SSF49599">
    <property type="entry name" value="TRAF domain-like"/>
    <property type="match status" value="1"/>
</dbReference>
<reference evidence="6" key="1">
    <citation type="submission" date="2024-06" db="EMBL/GenBank/DDBJ databases">
        <authorList>
            <person name="Ryan C."/>
        </authorList>
    </citation>
    <scope>NUCLEOTIDE SEQUENCE [LARGE SCALE GENOMIC DNA]</scope>
</reference>
<evidence type="ECO:0000259" key="3">
    <source>
        <dbReference type="PROSITE" id="PS50097"/>
    </source>
</evidence>
<dbReference type="Pfam" id="PF00651">
    <property type="entry name" value="BTB"/>
    <property type="match status" value="1"/>
</dbReference>
<dbReference type="CDD" id="cd00121">
    <property type="entry name" value="MATH"/>
    <property type="match status" value="1"/>
</dbReference>
<keyword evidence="6" id="KW-1185">Reference proteome</keyword>
<proteinExistence type="inferred from homology"/>
<organism evidence="5 6">
    <name type="scientific">Urochloa decumbens</name>
    <dbReference type="NCBI Taxonomy" id="240449"/>
    <lineage>
        <taxon>Eukaryota</taxon>
        <taxon>Viridiplantae</taxon>
        <taxon>Streptophyta</taxon>
        <taxon>Embryophyta</taxon>
        <taxon>Tracheophyta</taxon>
        <taxon>Spermatophyta</taxon>
        <taxon>Magnoliopsida</taxon>
        <taxon>Liliopsida</taxon>
        <taxon>Poales</taxon>
        <taxon>Poaceae</taxon>
        <taxon>PACMAD clade</taxon>
        <taxon>Panicoideae</taxon>
        <taxon>Panicodae</taxon>
        <taxon>Paniceae</taxon>
        <taxon>Melinidinae</taxon>
        <taxon>Urochloa</taxon>
    </lineage>
</organism>
<evidence type="ECO:0000259" key="4">
    <source>
        <dbReference type="PROSITE" id="PS50144"/>
    </source>
</evidence>
<evidence type="ECO:0000256" key="2">
    <source>
        <dbReference type="ARBA" id="ARBA00010846"/>
    </source>
</evidence>
<dbReference type="PROSITE" id="PS50097">
    <property type="entry name" value="BTB"/>
    <property type="match status" value="1"/>
</dbReference>
<dbReference type="InterPro" id="IPR000210">
    <property type="entry name" value="BTB/POZ_dom"/>
</dbReference>
<gene>
    <name evidence="5" type="ORF">URODEC1_LOCUS64527</name>
</gene>
<dbReference type="AlphaFoldDB" id="A0ABC9BFW4"/>
<sequence>MLGSGFLEFKLDYSETKNLAIGQHVSSESFSVGGHLWRIICYPCGDRIQHKGGYVSMFIKFVSKSEKGVMAIFDAFLLNKDGTPSSIKAKRSVHVFQQKSMFGWSRFIKGSDLELTYMTNGLVRFMCGVIVVPDNPTPTPMPMPPPDIGIHFGRLLDSAVGSDVSFIVDGQQFPAHRAVLAARSPVFEAELFGSMADATMPSITIHEIKPAAFKVMLRFMYTDSFPADNELGDSPTDMLQHLLDVADRFALDRLKLICSLKLIENISVDTVGSILVCAETYNCPELKNKCLDFFAVEKNFKEAVFTDGFAFLLQKCPSLAAEVRGRVVV</sequence>
<dbReference type="InterPro" id="IPR008974">
    <property type="entry name" value="TRAF-like"/>
</dbReference>
<feature type="domain" description="MATH" evidence="4">
    <location>
        <begin position="3"/>
        <end position="129"/>
    </location>
</feature>
<feature type="domain" description="BTB" evidence="3">
    <location>
        <begin position="162"/>
        <end position="229"/>
    </location>
</feature>
<dbReference type="Gene3D" id="1.25.40.420">
    <property type="match status" value="1"/>
</dbReference>
<dbReference type="Proteomes" id="UP001497457">
    <property type="component" value="Chromosome 25rd"/>
</dbReference>
<dbReference type="SUPFAM" id="SSF54695">
    <property type="entry name" value="POZ domain"/>
    <property type="match status" value="1"/>
</dbReference>